<proteinExistence type="predicted"/>
<evidence type="ECO:0000313" key="3">
    <source>
        <dbReference type="Proteomes" id="UP000219922"/>
    </source>
</evidence>
<evidence type="ECO:0000256" key="1">
    <source>
        <dbReference type="SAM" id="Coils"/>
    </source>
</evidence>
<protein>
    <submittedName>
        <fullName evidence="2">Uncharacterized protein</fullName>
    </submittedName>
</protein>
<name>A0A9X6SRV2_BACCE</name>
<feature type="coiled-coil region" evidence="1">
    <location>
        <begin position="106"/>
        <end position="144"/>
    </location>
</feature>
<keyword evidence="1" id="KW-0175">Coiled coil</keyword>
<dbReference type="Proteomes" id="UP000219922">
    <property type="component" value="Unassembled WGS sequence"/>
</dbReference>
<dbReference type="AlphaFoldDB" id="A0A9X6SRV2"/>
<dbReference type="EMBL" id="NVMX01000360">
    <property type="protein sequence ID" value="PDZ93856.1"/>
    <property type="molecule type" value="Genomic_DNA"/>
</dbReference>
<evidence type="ECO:0000313" key="2">
    <source>
        <dbReference type="EMBL" id="PDZ93856.1"/>
    </source>
</evidence>
<sequence length="316" mass="37353">MQQYFPKNIDEFQLIFSKGVKISKTNWSVFNMKTLKEKQMVKVQLVKGTELKGMVLHVSENSFSILTSDFKDVNIQNKEVQSTGNTRFPKVMSEMLKEMYASYNKEMIAEKEYKKQQDILRQMERNWYDAKADIREKRKELEEKRFELFGTLQDIANKMHNDLKKNETICIYEPGNSGKCVRVGNVFADNKNIHMDITFEDMMYGSDNIEGLYWLDYERYYECSDWNEFQQKYCPNVLKLVQSVFPSAKVVEKKRDCGRGEDDKKIELNTIFTVSFAIKKENYDMEFLKISQALKSFKNSYVLANRSNYSRSLFGF</sequence>
<gene>
    <name evidence="2" type="ORF">CON36_36965</name>
</gene>
<reference evidence="2 3" key="1">
    <citation type="submission" date="2017-09" db="EMBL/GenBank/DDBJ databases">
        <title>Large-scale bioinformatics analysis of Bacillus genomes uncovers conserved roles of natural products in bacterial physiology.</title>
        <authorList>
            <consortium name="Agbiome Team Llc"/>
            <person name="Bleich R.M."/>
            <person name="Grubbs K.J."/>
            <person name="Santa Maria K.C."/>
            <person name="Allen S.E."/>
            <person name="Farag S."/>
            <person name="Shank E.A."/>
            <person name="Bowers A."/>
        </authorList>
    </citation>
    <scope>NUCLEOTIDE SEQUENCE [LARGE SCALE GENOMIC DNA]</scope>
    <source>
        <strain evidence="2 3">AFS092789</strain>
    </source>
</reference>
<accession>A0A9X6SRV2</accession>
<comment type="caution">
    <text evidence="2">The sequence shown here is derived from an EMBL/GenBank/DDBJ whole genome shotgun (WGS) entry which is preliminary data.</text>
</comment>
<organism evidence="2 3">
    <name type="scientific">Bacillus cereus</name>
    <dbReference type="NCBI Taxonomy" id="1396"/>
    <lineage>
        <taxon>Bacteria</taxon>
        <taxon>Bacillati</taxon>
        <taxon>Bacillota</taxon>
        <taxon>Bacilli</taxon>
        <taxon>Bacillales</taxon>
        <taxon>Bacillaceae</taxon>
        <taxon>Bacillus</taxon>
        <taxon>Bacillus cereus group</taxon>
    </lineage>
</organism>